<reference evidence="4" key="2">
    <citation type="submission" date="2017-06" db="EMBL/GenBank/DDBJ databases">
        <title>WGS assembly of Brachypodium distachyon.</title>
        <authorList>
            <consortium name="The International Brachypodium Initiative"/>
            <person name="Lucas S."/>
            <person name="Harmon-Smith M."/>
            <person name="Lail K."/>
            <person name="Tice H."/>
            <person name="Grimwood J."/>
            <person name="Bruce D."/>
            <person name="Barry K."/>
            <person name="Shu S."/>
            <person name="Lindquist E."/>
            <person name="Wang M."/>
            <person name="Pitluck S."/>
            <person name="Vogel J.P."/>
            <person name="Garvin D.F."/>
            <person name="Mockler T.C."/>
            <person name="Schmutz J."/>
            <person name="Rokhsar D."/>
            <person name="Bevan M.W."/>
        </authorList>
    </citation>
    <scope>NUCLEOTIDE SEQUENCE</scope>
    <source>
        <strain evidence="4">Bd21</strain>
    </source>
</reference>
<dbReference type="InParanoid" id="I1H3N4"/>
<dbReference type="eggNOG" id="KOG1339">
    <property type="taxonomic scope" value="Eukaryota"/>
</dbReference>
<protein>
    <recommendedName>
        <fullName evidence="3">Peptidase A1 domain-containing protein</fullName>
    </recommendedName>
</protein>
<evidence type="ECO:0000259" key="3">
    <source>
        <dbReference type="Pfam" id="PF00026"/>
    </source>
</evidence>
<keyword evidence="6" id="KW-1185">Reference proteome</keyword>
<dbReference type="OrthoDB" id="771136at2759"/>
<comment type="similarity">
    <text evidence="1">Belongs to the peptidase A1 family.</text>
</comment>
<reference evidence="5" key="3">
    <citation type="submission" date="2018-08" db="UniProtKB">
        <authorList>
            <consortium name="EnsemblPlants"/>
        </authorList>
    </citation>
    <scope>IDENTIFICATION</scope>
    <source>
        <strain evidence="5">cv. Bd21</strain>
    </source>
</reference>
<evidence type="ECO:0000313" key="5">
    <source>
        <dbReference type="EnsemblPlants" id="KQK20871"/>
    </source>
</evidence>
<feature type="region of interest" description="Disordered" evidence="2">
    <location>
        <begin position="1"/>
        <end position="26"/>
    </location>
</feature>
<dbReference type="Proteomes" id="UP000008810">
    <property type="component" value="Chromosome 1"/>
</dbReference>
<dbReference type="SUPFAM" id="SSF50630">
    <property type="entry name" value="Acid proteases"/>
    <property type="match status" value="1"/>
</dbReference>
<evidence type="ECO:0000313" key="4">
    <source>
        <dbReference type="EMBL" id="KQK20871.1"/>
    </source>
</evidence>
<evidence type="ECO:0000256" key="1">
    <source>
        <dbReference type="ARBA" id="ARBA00007447"/>
    </source>
</evidence>
<dbReference type="PANTHER" id="PTHR47966:SF9">
    <property type="entry name" value="ASPARTIC PROTEINASE"/>
    <property type="match status" value="1"/>
</dbReference>
<dbReference type="Gene3D" id="2.60.40.1960">
    <property type="match status" value="1"/>
</dbReference>
<accession>I1H3N4</accession>
<dbReference type="Gramene" id="KQK20871">
    <property type="protein sequence ID" value="KQK20871"/>
    <property type="gene ID" value="BRADI_1g57210v3"/>
</dbReference>
<reference evidence="4 5" key="1">
    <citation type="journal article" date="2010" name="Nature">
        <title>Genome sequencing and analysis of the model grass Brachypodium distachyon.</title>
        <authorList>
            <consortium name="International Brachypodium Initiative"/>
        </authorList>
    </citation>
    <scope>NUCLEOTIDE SEQUENCE [LARGE SCALE GENOMIC DNA]</scope>
    <source>
        <strain evidence="4 5">Bd21</strain>
    </source>
</reference>
<dbReference type="EnsemblPlants" id="KQK20871">
    <property type="protein sequence ID" value="KQK20871"/>
    <property type="gene ID" value="BRADI_1g57210v3"/>
</dbReference>
<feature type="domain" description="Peptidase A1" evidence="3">
    <location>
        <begin position="54"/>
        <end position="126"/>
    </location>
</feature>
<dbReference type="InterPro" id="IPR001461">
    <property type="entry name" value="Aspartic_peptidase_A1"/>
</dbReference>
<evidence type="ECO:0000256" key="2">
    <source>
        <dbReference type="SAM" id="MobiDB-lite"/>
    </source>
</evidence>
<dbReference type="PANTHER" id="PTHR47966">
    <property type="entry name" value="BETA-SITE APP-CLEAVING ENZYME, ISOFORM A-RELATED"/>
    <property type="match status" value="1"/>
</dbReference>
<dbReference type="EMBL" id="CM000880">
    <property type="protein sequence ID" value="KQK20871.1"/>
    <property type="molecule type" value="Genomic_DNA"/>
</dbReference>
<dbReference type="GO" id="GO:0004190">
    <property type="term" value="F:aspartic-type endopeptidase activity"/>
    <property type="evidence" value="ECO:0007669"/>
    <property type="project" value="InterPro"/>
</dbReference>
<dbReference type="GO" id="GO:0006508">
    <property type="term" value="P:proteolysis"/>
    <property type="evidence" value="ECO:0007669"/>
    <property type="project" value="InterPro"/>
</dbReference>
<dbReference type="AlphaFoldDB" id="I1H3N4"/>
<gene>
    <name evidence="4" type="ORF">BRADI_1g57210v3</name>
</gene>
<proteinExistence type="inferred from homology"/>
<dbReference type="Pfam" id="PF00026">
    <property type="entry name" value="Asp"/>
    <property type="match status" value="1"/>
</dbReference>
<dbReference type="InterPro" id="IPR021109">
    <property type="entry name" value="Peptidase_aspartic_dom_sf"/>
</dbReference>
<sequence>MVRRGALPWQGCGVSSGGGPPHGRRAAEELCAGGTRDGRGSAQVAAWLELRLSMQEQKLLADDIFTFWHNREADASSGGELVFGGVDSNHYKGNHTYVPAIVAQVNHAIGAERLSTQNVKKSNGIESVVGKKYVGSVVICTACEMAIVWIENQLRETKRRS</sequence>
<name>I1H3N4_BRADI</name>
<dbReference type="InterPro" id="IPR033121">
    <property type="entry name" value="PEPTIDASE_A1"/>
</dbReference>
<dbReference type="HOGENOM" id="CLU_1646046_0_0_1"/>
<organism evidence="5">
    <name type="scientific">Brachypodium distachyon</name>
    <name type="common">Purple false brome</name>
    <name type="synonym">Trachynia distachya</name>
    <dbReference type="NCBI Taxonomy" id="15368"/>
    <lineage>
        <taxon>Eukaryota</taxon>
        <taxon>Viridiplantae</taxon>
        <taxon>Streptophyta</taxon>
        <taxon>Embryophyta</taxon>
        <taxon>Tracheophyta</taxon>
        <taxon>Spermatophyta</taxon>
        <taxon>Magnoliopsida</taxon>
        <taxon>Liliopsida</taxon>
        <taxon>Poales</taxon>
        <taxon>Poaceae</taxon>
        <taxon>BOP clade</taxon>
        <taxon>Pooideae</taxon>
        <taxon>Stipodae</taxon>
        <taxon>Brachypodieae</taxon>
        <taxon>Brachypodium</taxon>
    </lineage>
</organism>
<evidence type="ECO:0000313" key="6">
    <source>
        <dbReference type="Proteomes" id="UP000008810"/>
    </source>
</evidence>